<protein>
    <recommendedName>
        <fullName evidence="3">histidine kinase</fullName>
        <ecNumber evidence="3">2.7.13.3</ecNumber>
    </recommendedName>
</protein>
<dbReference type="PANTHER" id="PTHR43547:SF2">
    <property type="entry name" value="HYBRID SIGNAL TRANSDUCTION HISTIDINE KINASE C"/>
    <property type="match status" value="1"/>
</dbReference>
<dbReference type="Pfam" id="PF07695">
    <property type="entry name" value="7TMR-DISM_7TM"/>
    <property type="match status" value="1"/>
</dbReference>
<name>A0A1S2VD65_9BACT</name>
<keyword evidence="10" id="KW-0902">Two-component regulatory system</keyword>
<keyword evidence="5 14" id="KW-0597">Phosphoprotein</keyword>
<dbReference type="InterPro" id="IPR003594">
    <property type="entry name" value="HATPase_dom"/>
</dbReference>
<dbReference type="Gene3D" id="3.40.50.2300">
    <property type="match status" value="1"/>
</dbReference>
<evidence type="ECO:0000259" key="19">
    <source>
        <dbReference type="PROSITE" id="PS50110"/>
    </source>
</evidence>
<sequence length="931" mass="104389">MRSYVCLMILFLLACHVGLAQPVYLKSDTETLNLCPLVSVYADPAGTRSFDQVRQQTFIPHRQQSFQFGFSKQVFWFRFTLDPGTAPKDRQWYLLWSDGLRDRIDLYVPQPDGSWSVLKGGLMTPAAQKAYKGLFPAYSLGAVTRPQTYYLRLEASESINGLLTLLTYQAYIDSLPGSLAMVWLVIGIQLLRVFYNIILARYVQDSSFRWYVFHTVIVTASVLGSFGVTGNLLGNYPILASFFNVAFFELMPATYTLFIYSLLSVRRHYPKLRPVFFGIVAVSVLQLVCHAFVPRMFLLQANNYLFLFTEAFLIAICSHALIRRVPMNTYLLIPCFITLVPFIFLNLRSLGVIAYDWIYPLIYATNFLEIVALALVLGKIIEAAEQKRLATEKALFTEKVEAEKLVELDALKTRFFTNISHEFRTPLTLLIGPLSDLVQRFPAEELYRIMHRNASRLQTLINQLLDLAKLDNGQLKPDLQPGDLVADIRIRVFAFESLAAANRIQLSLTQDRSAFIAGYDSDKLEKIITNLIANALKFTSAGGSVTVKVSYRDAALVLTVTDTGTGIAPEHLPFIFDRFYQVDASQRRGYEGTGVGLALVRELVRLLDGDIKADSQLGAGTTFTVTLPVQALSGTEPVAEADAVVVPVRPESAEPVMATSFPEEATHQPVVLIVEDNEDLRTYVRSILNPYYRILEATDGQAGLDQARQAVPDLIVTDVMMPVLDGITLCRYLRQDQATSHIPVVMLTARAALDDRLQGLGTGADDYLTKPFVAQELLVRVQNLLARQQVIRAYFREQVIRPAGATAARSIPEPVFTVQQQAFIDELYRQIDLQLENVEFDVEGLAKSLAMSSRTLARKLNALLNMTAGEVIRTYRLRHAAELLKSGLSPSETAYRVGFDNLSYFSRVFREYTGSSPSDYVRQLKEPSGQE</sequence>
<keyword evidence="6" id="KW-0808">Transferase</keyword>
<evidence type="ECO:0000256" key="8">
    <source>
        <dbReference type="ARBA" id="ARBA00022777"/>
    </source>
</evidence>
<dbReference type="InterPro" id="IPR003661">
    <property type="entry name" value="HisK_dim/P_dom"/>
</dbReference>
<dbReference type="CDD" id="cd17574">
    <property type="entry name" value="REC_OmpR"/>
    <property type="match status" value="1"/>
</dbReference>
<dbReference type="InterPro" id="IPR009057">
    <property type="entry name" value="Homeodomain-like_sf"/>
</dbReference>
<dbReference type="PROSITE" id="PS51257">
    <property type="entry name" value="PROKAR_LIPOPROTEIN"/>
    <property type="match status" value="1"/>
</dbReference>
<dbReference type="InterPro" id="IPR036890">
    <property type="entry name" value="HATPase_C_sf"/>
</dbReference>
<keyword evidence="15" id="KW-0812">Transmembrane</keyword>
<dbReference type="Pfam" id="PF00072">
    <property type="entry name" value="Response_reg"/>
    <property type="match status" value="1"/>
</dbReference>
<dbReference type="PROSITE" id="PS01124">
    <property type="entry name" value="HTH_ARAC_FAMILY_2"/>
    <property type="match status" value="1"/>
</dbReference>
<keyword evidence="4" id="KW-1003">Cell membrane</keyword>
<proteinExistence type="predicted"/>
<dbReference type="SMART" id="SM00448">
    <property type="entry name" value="REC"/>
    <property type="match status" value="1"/>
</dbReference>
<dbReference type="Pfam" id="PF00512">
    <property type="entry name" value="HisKA"/>
    <property type="match status" value="1"/>
</dbReference>
<keyword evidence="16" id="KW-0732">Signal</keyword>
<reference evidence="20 21" key="1">
    <citation type="submission" date="2016-10" db="EMBL/GenBank/DDBJ databases">
        <title>Arsenicibacter rosenii gen. nov., sp. nov., an efficient arsenic-methylating bacterium isolated from an arsenic-contaminated paddy soil.</title>
        <authorList>
            <person name="Huang K."/>
        </authorList>
    </citation>
    <scope>NUCLEOTIDE SEQUENCE [LARGE SCALE GENOMIC DNA]</scope>
    <source>
        <strain evidence="20 21">SM-1</strain>
    </source>
</reference>
<comment type="subcellular location">
    <subcellularLocation>
        <location evidence="2">Cell membrane</location>
    </subcellularLocation>
</comment>
<feature type="transmembrane region" description="Helical" evidence="15">
    <location>
        <begin position="329"/>
        <end position="345"/>
    </location>
</feature>
<dbReference type="InterPro" id="IPR011622">
    <property type="entry name" value="7TMR_DISM_rcpt_extracell_dom2"/>
</dbReference>
<dbReference type="Pfam" id="PF07696">
    <property type="entry name" value="7TMR-DISMED2"/>
    <property type="match status" value="1"/>
</dbReference>
<dbReference type="EC" id="2.7.13.3" evidence="3"/>
<evidence type="ECO:0000256" key="1">
    <source>
        <dbReference type="ARBA" id="ARBA00000085"/>
    </source>
</evidence>
<gene>
    <name evidence="20" type="ORF">BLX24_23790</name>
</gene>
<feature type="domain" description="Response regulatory" evidence="19">
    <location>
        <begin position="670"/>
        <end position="785"/>
    </location>
</feature>
<keyword evidence="9" id="KW-0067">ATP-binding</keyword>
<dbReference type="Gene3D" id="1.10.10.60">
    <property type="entry name" value="Homeodomain-like"/>
    <property type="match status" value="1"/>
</dbReference>
<keyword evidence="21" id="KW-1185">Reference proteome</keyword>
<evidence type="ECO:0000259" key="18">
    <source>
        <dbReference type="PROSITE" id="PS50109"/>
    </source>
</evidence>
<evidence type="ECO:0000256" key="14">
    <source>
        <dbReference type="PROSITE-ProRule" id="PRU00169"/>
    </source>
</evidence>
<dbReference type="Gene3D" id="3.30.565.10">
    <property type="entry name" value="Histidine kinase-like ATPase, C-terminal domain"/>
    <property type="match status" value="1"/>
</dbReference>
<dbReference type="Gene3D" id="2.60.40.2380">
    <property type="match status" value="1"/>
</dbReference>
<dbReference type="RefSeq" id="WP_071505726.1">
    <property type="nucleotide sequence ID" value="NZ_MORL01000020.1"/>
</dbReference>
<dbReference type="SMART" id="SM00387">
    <property type="entry name" value="HATPase_c"/>
    <property type="match status" value="1"/>
</dbReference>
<evidence type="ECO:0000256" key="12">
    <source>
        <dbReference type="ARBA" id="ARBA00023136"/>
    </source>
</evidence>
<dbReference type="SUPFAM" id="SSF47384">
    <property type="entry name" value="Homodimeric domain of signal transducing histidine kinase"/>
    <property type="match status" value="1"/>
</dbReference>
<dbReference type="Proteomes" id="UP000181790">
    <property type="component" value="Unassembled WGS sequence"/>
</dbReference>
<dbReference type="InterPro" id="IPR011006">
    <property type="entry name" value="CheY-like_superfamily"/>
</dbReference>
<evidence type="ECO:0000313" key="20">
    <source>
        <dbReference type="EMBL" id="OIN56654.1"/>
    </source>
</evidence>
<keyword evidence="8" id="KW-0418">Kinase</keyword>
<evidence type="ECO:0000256" key="16">
    <source>
        <dbReference type="SAM" id="SignalP"/>
    </source>
</evidence>
<dbReference type="InterPro" id="IPR005467">
    <property type="entry name" value="His_kinase_dom"/>
</dbReference>
<feature type="transmembrane region" description="Helical" evidence="15">
    <location>
        <begin position="179"/>
        <end position="198"/>
    </location>
</feature>
<dbReference type="EMBL" id="MORL01000020">
    <property type="protein sequence ID" value="OIN56654.1"/>
    <property type="molecule type" value="Genomic_DNA"/>
</dbReference>
<feature type="transmembrane region" description="Helical" evidence="15">
    <location>
        <begin position="275"/>
        <end position="298"/>
    </location>
</feature>
<dbReference type="SUPFAM" id="SSF46689">
    <property type="entry name" value="Homeodomain-like"/>
    <property type="match status" value="1"/>
</dbReference>
<evidence type="ECO:0000256" key="13">
    <source>
        <dbReference type="ARBA" id="ARBA00023163"/>
    </source>
</evidence>
<evidence type="ECO:0000256" key="15">
    <source>
        <dbReference type="SAM" id="Phobius"/>
    </source>
</evidence>
<evidence type="ECO:0000256" key="2">
    <source>
        <dbReference type="ARBA" id="ARBA00004236"/>
    </source>
</evidence>
<dbReference type="CDD" id="cd00082">
    <property type="entry name" value="HisKA"/>
    <property type="match status" value="1"/>
</dbReference>
<evidence type="ECO:0000256" key="7">
    <source>
        <dbReference type="ARBA" id="ARBA00022741"/>
    </source>
</evidence>
<dbReference type="GO" id="GO:0005886">
    <property type="term" value="C:plasma membrane"/>
    <property type="evidence" value="ECO:0007669"/>
    <property type="project" value="UniProtKB-SubCell"/>
</dbReference>
<comment type="catalytic activity">
    <reaction evidence="1">
        <text>ATP + protein L-histidine = ADP + protein N-phospho-L-histidine.</text>
        <dbReference type="EC" id="2.7.13.3"/>
    </reaction>
</comment>
<feature type="domain" description="Histidine kinase" evidence="18">
    <location>
        <begin position="418"/>
        <end position="631"/>
    </location>
</feature>
<dbReference type="GO" id="GO:0000155">
    <property type="term" value="F:phosphorelay sensor kinase activity"/>
    <property type="evidence" value="ECO:0007669"/>
    <property type="project" value="InterPro"/>
</dbReference>
<dbReference type="InterPro" id="IPR036097">
    <property type="entry name" value="HisK_dim/P_sf"/>
</dbReference>
<feature type="signal peptide" evidence="16">
    <location>
        <begin position="1"/>
        <end position="20"/>
    </location>
</feature>
<feature type="transmembrane region" description="Helical" evidence="15">
    <location>
        <begin position="304"/>
        <end position="322"/>
    </location>
</feature>
<dbReference type="SMART" id="SM00342">
    <property type="entry name" value="HTH_ARAC"/>
    <property type="match status" value="1"/>
</dbReference>
<evidence type="ECO:0000256" key="4">
    <source>
        <dbReference type="ARBA" id="ARBA00022475"/>
    </source>
</evidence>
<dbReference type="AlphaFoldDB" id="A0A1S2VD65"/>
<dbReference type="GO" id="GO:0003700">
    <property type="term" value="F:DNA-binding transcription factor activity"/>
    <property type="evidence" value="ECO:0007669"/>
    <property type="project" value="InterPro"/>
</dbReference>
<dbReference type="Gene3D" id="1.10.287.130">
    <property type="match status" value="1"/>
</dbReference>
<dbReference type="SMART" id="SM00388">
    <property type="entry name" value="HisKA"/>
    <property type="match status" value="1"/>
</dbReference>
<evidence type="ECO:0000313" key="21">
    <source>
        <dbReference type="Proteomes" id="UP000181790"/>
    </source>
</evidence>
<feature type="transmembrane region" description="Helical" evidence="15">
    <location>
        <begin position="210"/>
        <end position="232"/>
    </location>
</feature>
<dbReference type="InterPro" id="IPR001789">
    <property type="entry name" value="Sig_transdc_resp-reg_receiver"/>
</dbReference>
<dbReference type="PROSITE" id="PS50109">
    <property type="entry name" value="HIS_KIN"/>
    <property type="match status" value="1"/>
</dbReference>
<dbReference type="GO" id="GO:0005524">
    <property type="term" value="F:ATP binding"/>
    <property type="evidence" value="ECO:0007669"/>
    <property type="project" value="UniProtKB-KW"/>
</dbReference>
<evidence type="ECO:0000259" key="17">
    <source>
        <dbReference type="PROSITE" id="PS01124"/>
    </source>
</evidence>
<organism evidence="20 21">
    <name type="scientific">Arsenicibacter rosenii</name>
    <dbReference type="NCBI Taxonomy" id="1750698"/>
    <lineage>
        <taxon>Bacteria</taxon>
        <taxon>Pseudomonadati</taxon>
        <taxon>Bacteroidota</taxon>
        <taxon>Cytophagia</taxon>
        <taxon>Cytophagales</taxon>
        <taxon>Spirosomataceae</taxon>
        <taxon>Arsenicibacter</taxon>
    </lineage>
</organism>
<dbReference type="InterPro" id="IPR011623">
    <property type="entry name" value="7TMR_DISM_rcpt_extracell_dom1"/>
</dbReference>
<evidence type="ECO:0000256" key="10">
    <source>
        <dbReference type="ARBA" id="ARBA00023012"/>
    </source>
</evidence>
<evidence type="ECO:0000256" key="6">
    <source>
        <dbReference type="ARBA" id="ARBA00022679"/>
    </source>
</evidence>
<evidence type="ECO:0000256" key="5">
    <source>
        <dbReference type="ARBA" id="ARBA00022553"/>
    </source>
</evidence>
<dbReference type="GO" id="GO:0043565">
    <property type="term" value="F:sequence-specific DNA binding"/>
    <property type="evidence" value="ECO:0007669"/>
    <property type="project" value="InterPro"/>
</dbReference>
<dbReference type="SUPFAM" id="SSF52172">
    <property type="entry name" value="CheY-like"/>
    <property type="match status" value="1"/>
</dbReference>
<keyword evidence="7" id="KW-0547">Nucleotide-binding</keyword>
<dbReference type="SUPFAM" id="SSF55874">
    <property type="entry name" value="ATPase domain of HSP90 chaperone/DNA topoisomerase II/histidine kinase"/>
    <property type="match status" value="1"/>
</dbReference>
<dbReference type="PRINTS" id="PR00344">
    <property type="entry name" value="BCTRLSENSOR"/>
</dbReference>
<keyword evidence="13" id="KW-0804">Transcription</keyword>
<feature type="chain" id="PRO_5010193235" description="histidine kinase" evidence="16">
    <location>
        <begin position="21"/>
        <end position="931"/>
    </location>
</feature>
<feature type="modified residue" description="4-aspartylphosphate" evidence="14">
    <location>
        <position position="718"/>
    </location>
</feature>
<feature type="domain" description="HTH araC/xylS-type" evidence="17">
    <location>
        <begin position="825"/>
        <end position="923"/>
    </location>
</feature>
<dbReference type="OrthoDB" id="9797097at2"/>
<dbReference type="InterPro" id="IPR018060">
    <property type="entry name" value="HTH_AraC"/>
</dbReference>
<dbReference type="PANTHER" id="PTHR43547">
    <property type="entry name" value="TWO-COMPONENT HISTIDINE KINASE"/>
    <property type="match status" value="1"/>
</dbReference>
<feature type="transmembrane region" description="Helical" evidence="15">
    <location>
        <begin position="238"/>
        <end position="263"/>
    </location>
</feature>
<dbReference type="FunFam" id="3.30.565.10:FF:000023">
    <property type="entry name" value="PAS domain-containing sensor histidine kinase"/>
    <property type="match status" value="1"/>
</dbReference>
<dbReference type="Pfam" id="PF02518">
    <property type="entry name" value="HATPase_c"/>
    <property type="match status" value="1"/>
</dbReference>
<dbReference type="PROSITE" id="PS50110">
    <property type="entry name" value="RESPONSE_REGULATORY"/>
    <property type="match status" value="1"/>
</dbReference>
<keyword evidence="12 15" id="KW-0472">Membrane</keyword>
<dbReference type="CDD" id="cd16922">
    <property type="entry name" value="HATPase_EvgS-ArcB-TorS-like"/>
    <property type="match status" value="1"/>
</dbReference>
<keyword evidence="11" id="KW-0805">Transcription regulation</keyword>
<evidence type="ECO:0000256" key="9">
    <source>
        <dbReference type="ARBA" id="ARBA00022840"/>
    </source>
</evidence>
<keyword evidence="15" id="KW-1133">Transmembrane helix</keyword>
<dbReference type="Pfam" id="PF12833">
    <property type="entry name" value="HTH_18"/>
    <property type="match status" value="1"/>
</dbReference>
<evidence type="ECO:0000256" key="11">
    <source>
        <dbReference type="ARBA" id="ARBA00023015"/>
    </source>
</evidence>
<evidence type="ECO:0000256" key="3">
    <source>
        <dbReference type="ARBA" id="ARBA00012438"/>
    </source>
</evidence>
<comment type="caution">
    <text evidence="20">The sequence shown here is derived from an EMBL/GenBank/DDBJ whole genome shotgun (WGS) entry which is preliminary data.</text>
</comment>
<dbReference type="InterPro" id="IPR004358">
    <property type="entry name" value="Sig_transdc_His_kin-like_C"/>
</dbReference>
<accession>A0A1S2VD65</accession>